<dbReference type="Proteomes" id="UP001152422">
    <property type="component" value="Unassembled WGS sequence"/>
</dbReference>
<protein>
    <recommendedName>
        <fullName evidence="2">precorrin-2 dehydrogenase</fullName>
        <ecNumber evidence="2">1.3.1.76</ecNumber>
    </recommendedName>
</protein>
<dbReference type="KEGG" id="seqo:SE1039_00940"/>
<dbReference type="EC" id="1.3.1.76" evidence="2"/>
<evidence type="ECO:0000313" key="8">
    <source>
        <dbReference type="EMBL" id="MDG0846008.1"/>
    </source>
</evidence>
<dbReference type="GO" id="GO:0004325">
    <property type="term" value="F:ferrochelatase activity"/>
    <property type="evidence" value="ECO:0007669"/>
    <property type="project" value="InterPro"/>
</dbReference>
<dbReference type="Pfam" id="PF13241">
    <property type="entry name" value="NAD_binding_7"/>
    <property type="match status" value="1"/>
</dbReference>
<evidence type="ECO:0000313" key="9">
    <source>
        <dbReference type="Proteomes" id="UP001152422"/>
    </source>
</evidence>
<dbReference type="RefSeq" id="WP_056935141.1">
    <property type="nucleotide sequence ID" value="NZ_CP013114.1"/>
</dbReference>
<dbReference type="PANTHER" id="PTHR35330">
    <property type="entry name" value="SIROHEME BIOSYNTHESIS PROTEIN MET8"/>
    <property type="match status" value="1"/>
</dbReference>
<dbReference type="Pfam" id="PF14824">
    <property type="entry name" value="Sirohm_synth_M"/>
    <property type="match status" value="1"/>
</dbReference>
<keyword evidence="9" id="KW-1185">Reference proteome</keyword>
<dbReference type="EMBL" id="JAMBQA010000003">
    <property type="protein sequence ID" value="MDG0846008.1"/>
    <property type="molecule type" value="Genomic_DNA"/>
</dbReference>
<keyword evidence="5" id="KW-0627">Porphyrin biosynthesis</keyword>
<dbReference type="NCBIfam" id="TIGR01470">
    <property type="entry name" value="cysG_Nterm"/>
    <property type="match status" value="1"/>
</dbReference>
<comment type="catalytic activity">
    <reaction evidence="6">
        <text>precorrin-2 + NAD(+) = sirohydrochlorin + NADH + 2 H(+)</text>
        <dbReference type="Rhea" id="RHEA:15613"/>
        <dbReference type="ChEBI" id="CHEBI:15378"/>
        <dbReference type="ChEBI" id="CHEBI:57540"/>
        <dbReference type="ChEBI" id="CHEBI:57945"/>
        <dbReference type="ChEBI" id="CHEBI:58351"/>
        <dbReference type="ChEBI" id="CHEBI:58827"/>
        <dbReference type="EC" id="1.3.1.76"/>
    </reaction>
</comment>
<dbReference type="InterPro" id="IPR006367">
    <property type="entry name" value="Sirohaem_synthase_N"/>
</dbReference>
<comment type="caution">
    <text evidence="8">The sequence shown here is derived from an EMBL/GenBank/DDBJ whole genome shotgun (WGS) entry which is preliminary data.</text>
</comment>
<evidence type="ECO:0000256" key="5">
    <source>
        <dbReference type="ARBA" id="ARBA00023244"/>
    </source>
</evidence>
<accession>A0A9X4L4L1</accession>
<comment type="pathway">
    <text evidence="1">Porphyrin-containing compound metabolism; siroheme biosynthesis; sirohydrochlorin from precorrin-2: step 1/1.</text>
</comment>
<name>A0A9X4L4L1_9STAP</name>
<proteinExistence type="predicted"/>
<evidence type="ECO:0000256" key="6">
    <source>
        <dbReference type="ARBA" id="ARBA00047561"/>
    </source>
</evidence>
<dbReference type="Pfam" id="PF22440">
    <property type="entry name" value="SirC_C"/>
    <property type="match status" value="1"/>
</dbReference>
<dbReference type="AlphaFoldDB" id="A0A9X4L4L1"/>
<dbReference type="InterPro" id="IPR028161">
    <property type="entry name" value="Met8-like"/>
</dbReference>
<feature type="domain" description="Siroheme synthase central" evidence="7">
    <location>
        <begin position="118"/>
        <end position="138"/>
    </location>
</feature>
<dbReference type="SUPFAM" id="SSF51735">
    <property type="entry name" value="NAD(P)-binding Rossmann-fold domains"/>
    <property type="match status" value="1"/>
</dbReference>
<evidence type="ECO:0000256" key="2">
    <source>
        <dbReference type="ARBA" id="ARBA00012400"/>
    </source>
</evidence>
<dbReference type="SUPFAM" id="SSF75615">
    <property type="entry name" value="Siroheme synthase middle domains-like"/>
    <property type="match status" value="1"/>
</dbReference>
<dbReference type="InterPro" id="IPR042518">
    <property type="entry name" value="SirC_C"/>
</dbReference>
<dbReference type="Gene3D" id="3.40.50.720">
    <property type="entry name" value="NAD(P)-binding Rossmann-like Domain"/>
    <property type="match status" value="1"/>
</dbReference>
<reference evidence="8" key="1">
    <citation type="submission" date="2022-05" db="EMBL/GenBank/DDBJ databases">
        <title>Comparative genomics of Staphylococcus equorum isolates.</title>
        <authorList>
            <person name="Luelf R.H."/>
        </authorList>
    </citation>
    <scope>NUCLEOTIDE SEQUENCE</scope>
    <source>
        <strain evidence="8">TMW 2.2497</strain>
    </source>
</reference>
<keyword evidence="4" id="KW-0520">NAD</keyword>
<dbReference type="GO" id="GO:0043115">
    <property type="term" value="F:precorrin-2 dehydrogenase activity"/>
    <property type="evidence" value="ECO:0007669"/>
    <property type="project" value="UniProtKB-EC"/>
</dbReference>
<evidence type="ECO:0000256" key="4">
    <source>
        <dbReference type="ARBA" id="ARBA00023027"/>
    </source>
</evidence>
<evidence type="ECO:0000256" key="1">
    <source>
        <dbReference type="ARBA" id="ARBA00005010"/>
    </source>
</evidence>
<dbReference type="PANTHER" id="PTHR35330:SF1">
    <property type="entry name" value="SIROHEME BIOSYNTHESIS PROTEIN MET8"/>
    <property type="match status" value="1"/>
</dbReference>
<dbReference type="NCBIfam" id="NF005222">
    <property type="entry name" value="PRK06718.1"/>
    <property type="match status" value="1"/>
</dbReference>
<organism evidence="8 9">
    <name type="scientific">Staphylococcus equorum</name>
    <dbReference type="NCBI Taxonomy" id="246432"/>
    <lineage>
        <taxon>Bacteria</taxon>
        <taxon>Bacillati</taxon>
        <taxon>Bacillota</taxon>
        <taxon>Bacilli</taxon>
        <taxon>Bacillales</taxon>
        <taxon>Staphylococcaceae</taxon>
        <taxon>Staphylococcus</taxon>
    </lineage>
</organism>
<dbReference type="InterPro" id="IPR028281">
    <property type="entry name" value="Sirohaem_synthase_central"/>
</dbReference>
<dbReference type="InterPro" id="IPR036291">
    <property type="entry name" value="NAD(P)-bd_dom_sf"/>
</dbReference>
<sequence length="203" mass="22922">MPLIPLMIDISNKKVFVIGGGNVAERRVNTLVDYAKDIHVISPTITENLKDMVQRSAIKWSEKLFEINDIQQADFIVVATNSTSTNQCVLQHKPSHAMINMAGAATSGDVVFPSILRRGKLTLSISTNGASPALTAQILAEFQQQFTSRYEVYVDFLYECRQRVKRSSLSSLEKQRFLKSILADRYLEKNNQRDVVKWLDSLN</sequence>
<evidence type="ECO:0000256" key="3">
    <source>
        <dbReference type="ARBA" id="ARBA00023002"/>
    </source>
</evidence>
<gene>
    <name evidence="8" type="ORF">M4L89_07190</name>
</gene>
<keyword evidence="3" id="KW-0560">Oxidoreductase</keyword>
<dbReference type="GO" id="GO:0019354">
    <property type="term" value="P:siroheme biosynthetic process"/>
    <property type="evidence" value="ECO:0007669"/>
    <property type="project" value="InterPro"/>
</dbReference>
<dbReference type="Gene3D" id="1.10.8.610">
    <property type="entry name" value="SirC, precorrin-2 dehydrogenase, C-terminal helical domain-like"/>
    <property type="match status" value="1"/>
</dbReference>
<evidence type="ECO:0000259" key="7">
    <source>
        <dbReference type="Pfam" id="PF14824"/>
    </source>
</evidence>